<keyword evidence="1" id="KW-0472">Membrane</keyword>
<dbReference type="Gene3D" id="3.30.70.1230">
    <property type="entry name" value="Nucleotide cyclase"/>
    <property type="match status" value="1"/>
</dbReference>
<keyword evidence="4" id="KW-1185">Reference proteome</keyword>
<accession>A0A243W7P5</accession>
<evidence type="ECO:0000256" key="1">
    <source>
        <dbReference type="SAM" id="Phobius"/>
    </source>
</evidence>
<dbReference type="EMBL" id="MTSE01000019">
    <property type="protein sequence ID" value="OUJ71054.1"/>
    <property type="molecule type" value="Genomic_DNA"/>
</dbReference>
<dbReference type="PANTHER" id="PTHR43081:SF1">
    <property type="entry name" value="ADENYLATE CYCLASE, TERMINAL-DIFFERENTIATION SPECIFIC"/>
    <property type="match status" value="1"/>
</dbReference>
<dbReference type="Proteomes" id="UP000194873">
    <property type="component" value="Unassembled WGS sequence"/>
</dbReference>
<sequence>MSNWMRTFSPPVTNTLLSFQQLAASAQWLSSSHMPTSRTISAARSARFWAARRYVLQTIGSIGGAFVGILLSLALLLWVPTRALLPLALVGLPIGWALGVLEVLVFPALVQRLPLRLATALQGMGHAFLLLLLYGGFRLIAHRLGLPQLWTEPASTTAEPWRQVLLIPIVYALAVLVTTLLRQLLQGMSRRRLKELLQGRYQQPETEERIFLFVDLKDSTHLAELLGNDRYSRLVCDFFRDVSPAIAAARGEVYQYVGDEVVVTWPAPTGRQYANCLQCFFEMQRAIAARHEAYQAAYGVVPSFKAGAHGGIVTTVLVGTQHREVVYHGDVLNTTARIQAQCNSLGSRFLISVALRQQLGEQPEFQFTALGGQALRGKASTTDLFDVQLYLPRL</sequence>
<dbReference type="InterPro" id="IPR001054">
    <property type="entry name" value="A/G_cyclase"/>
</dbReference>
<dbReference type="Pfam" id="PF00211">
    <property type="entry name" value="Guanylate_cyc"/>
    <property type="match status" value="1"/>
</dbReference>
<proteinExistence type="predicted"/>
<protein>
    <recommendedName>
        <fullName evidence="2">Guanylate cyclase domain-containing protein</fullName>
    </recommendedName>
</protein>
<dbReference type="SUPFAM" id="SSF55073">
    <property type="entry name" value="Nucleotide cyclase"/>
    <property type="match status" value="1"/>
</dbReference>
<keyword evidence="1" id="KW-0812">Transmembrane</keyword>
<feature type="domain" description="Guanylate cyclase" evidence="2">
    <location>
        <begin position="210"/>
        <end position="339"/>
    </location>
</feature>
<evidence type="ECO:0000313" key="4">
    <source>
        <dbReference type="Proteomes" id="UP000194873"/>
    </source>
</evidence>
<gene>
    <name evidence="3" type="ORF">BXP70_23110</name>
</gene>
<reference evidence="3 4" key="1">
    <citation type="submission" date="2017-01" db="EMBL/GenBank/DDBJ databases">
        <title>A new Hymenobacter.</title>
        <authorList>
            <person name="Liang Y."/>
            <person name="Feng F."/>
        </authorList>
    </citation>
    <scope>NUCLEOTIDE SEQUENCE [LARGE SCALE GENOMIC DNA]</scope>
    <source>
        <strain evidence="3">MIMBbqt21</strain>
    </source>
</reference>
<dbReference type="CDD" id="cd07302">
    <property type="entry name" value="CHD"/>
    <property type="match status" value="1"/>
</dbReference>
<dbReference type="PROSITE" id="PS50125">
    <property type="entry name" value="GUANYLATE_CYCLASE_2"/>
    <property type="match status" value="1"/>
</dbReference>
<dbReference type="InterPro" id="IPR050697">
    <property type="entry name" value="Adenylyl/Guanylyl_Cyclase_3/4"/>
</dbReference>
<name>A0A243W7P5_9BACT</name>
<dbReference type="InterPro" id="IPR029787">
    <property type="entry name" value="Nucleotide_cyclase"/>
</dbReference>
<feature type="transmembrane region" description="Helical" evidence="1">
    <location>
        <begin position="161"/>
        <end position="185"/>
    </location>
</feature>
<feature type="transmembrane region" description="Helical" evidence="1">
    <location>
        <begin position="54"/>
        <end position="78"/>
    </location>
</feature>
<evidence type="ECO:0000313" key="3">
    <source>
        <dbReference type="EMBL" id="OUJ71054.1"/>
    </source>
</evidence>
<dbReference type="GO" id="GO:0035556">
    <property type="term" value="P:intracellular signal transduction"/>
    <property type="evidence" value="ECO:0007669"/>
    <property type="project" value="InterPro"/>
</dbReference>
<feature type="transmembrane region" description="Helical" evidence="1">
    <location>
        <begin position="117"/>
        <end position="141"/>
    </location>
</feature>
<organism evidence="3 4">
    <name type="scientific">Hymenobacter crusticola</name>
    <dbReference type="NCBI Taxonomy" id="1770526"/>
    <lineage>
        <taxon>Bacteria</taxon>
        <taxon>Pseudomonadati</taxon>
        <taxon>Bacteroidota</taxon>
        <taxon>Cytophagia</taxon>
        <taxon>Cytophagales</taxon>
        <taxon>Hymenobacteraceae</taxon>
        <taxon>Hymenobacter</taxon>
    </lineage>
</organism>
<dbReference type="AlphaFoldDB" id="A0A243W7P5"/>
<evidence type="ECO:0000259" key="2">
    <source>
        <dbReference type="PROSITE" id="PS50125"/>
    </source>
</evidence>
<dbReference type="GO" id="GO:0004016">
    <property type="term" value="F:adenylate cyclase activity"/>
    <property type="evidence" value="ECO:0007669"/>
    <property type="project" value="UniProtKB-ARBA"/>
</dbReference>
<keyword evidence="1" id="KW-1133">Transmembrane helix</keyword>
<dbReference type="PANTHER" id="PTHR43081">
    <property type="entry name" value="ADENYLATE CYCLASE, TERMINAL-DIFFERENTIATION SPECIFIC-RELATED"/>
    <property type="match status" value="1"/>
</dbReference>
<dbReference type="GO" id="GO:0009190">
    <property type="term" value="P:cyclic nucleotide biosynthetic process"/>
    <property type="evidence" value="ECO:0007669"/>
    <property type="project" value="InterPro"/>
</dbReference>
<comment type="caution">
    <text evidence="3">The sequence shown here is derived from an EMBL/GenBank/DDBJ whole genome shotgun (WGS) entry which is preliminary data.</text>
</comment>
<feature type="transmembrane region" description="Helical" evidence="1">
    <location>
        <begin position="84"/>
        <end position="110"/>
    </location>
</feature>
<dbReference type="OrthoDB" id="9768499at2"/>